<name>A0A1M7BG43_9FLAO</name>
<dbReference type="NCBIfam" id="TIGR01200">
    <property type="entry name" value="GLPGLI"/>
    <property type="match status" value="1"/>
</dbReference>
<sequence length="227" mass="25923">MRNIFLLFFFSFAGFSQTSGIAYYGIQLPEYKGKNGEKSDILSEAKKVAESHNFILEFNETQSHFYLSNEMENEGANVLINGVANIISGHENYYDKGKQLSINKHVDGILIKDKNAVKSWTITNETKVIDNYLCYKAEFIKKYKGYNGEMSKTIIAWFAPSLPFPFGPNSYNGLPGLVLELIETGEKVKTYFIKKIELKEQSILIKFPEGKVLTEEEFMKNSTYIPK</sequence>
<evidence type="ECO:0000313" key="2">
    <source>
        <dbReference type="Proteomes" id="UP000184121"/>
    </source>
</evidence>
<dbReference type="STRING" id="29534.SAMN05444366_1047"/>
<reference evidence="2" key="1">
    <citation type="submission" date="2016-11" db="EMBL/GenBank/DDBJ databases">
        <authorList>
            <person name="Varghese N."/>
            <person name="Submissions S."/>
        </authorList>
    </citation>
    <scope>NUCLEOTIDE SEQUENCE [LARGE SCALE GENOMIC DNA]</scope>
    <source>
        <strain evidence="2">DSM 1811</strain>
    </source>
</reference>
<accession>A0A1M7BG43</accession>
<protein>
    <submittedName>
        <fullName evidence="1">GLPGLI family protein</fullName>
    </submittedName>
</protein>
<organism evidence="1 2">
    <name type="scientific">Flavobacterium saccharophilum</name>
    <dbReference type="NCBI Taxonomy" id="29534"/>
    <lineage>
        <taxon>Bacteria</taxon>
        <taxon>Pseudomonadati</taxon>
        <taxon>Bacteroidota</taxon>
        <taxon>Flavobacteriia</taxon>
        <taxon>Flavobacteriales</taxon>
        <taxon>Flavobacteriaceae</taxon>
        <taxon>Flavobacterium</taxon>
    </lineage>
</organism>
<proteinExistence type="predicted"/>
<dbReference type="InterPro" id="IPR005901">
    <property type="entry name" value="GLPGLI"/>
</dbReference>
<dbReference type="AlphaFoldDB" id="A0A1M7BG43"/>
<dbReference type="EMBL" id="FRBY01000001">
    <property type="protein sequence ID" value="SHL53579.1"/>
    <property type="molecule type" value="Genomic_DNA"/>
</dbReference>
<keyword evidence="2" id="KW-1185">Reference proteome</keyword>
<dbReference type="Proteomes" id="UP000184121">
    <property type="component" value="Unassembled WGS sequence"/>
</dbReference>
<dbReference type="OrthoDB" id="1429333at2"/>
<evidence type="ECO:0000313" key="1">
    <source>
        <dbReference type="EMBL" id="SHL53579.1"/>
    </source>
</evidence>
<dbReference type="Pfam" id="PF09697">
    <property type="entry name" value="Porph_ging"/>
    <property type="match status" value="1"/>
</dbReference>
<dbReference type="RefSeq" id="WP_159433449.1">
    <property type="nucleotide sequence ID" value="NZ_FRBY01000001.1"/>
</dbReference>
<gene>
    <name evidence="1" type="ORF">SAMN05444366_1047</name>
</gene>